<name>A0AAD7RZ63_9TELE</name>
<dbReference type="InterPro" id="IPR043128">
    <property type="entry name" value="Rev_trsase/Diguanyl_cyclase"/>
</dbReference>
<feature type="compositionally biased region" description="Basic and acidic residues" evidence="1">
    <location>
        <begin position="44"/>
        <end position="55"/>
    </location>
</feature>
<dbReference type="Gene3D" id="3.30.70.270">
    <property type="match status" value="1"/>
</dbReference>
<comment type="caution">
    <text evidence="2">The sequence shown here is derived from an EMBL/GenBank/DDBJ whole genome shotgun (WGS) entry which is preliminary data.</text>
</comment>
<proteinExistence type="predicted"/>
<dbReference type="AlphaFoldDB" id="A0AAD7RZ63"/>
<organism evidence="2 3">
    <name type="scientific">Aldrovandia affinis</name>
    <dbReference type="NCBI Taxonomy" id="143900"/>
    <lineage>
        <taxon>Eukaryota</taxon>
        <taxon>Metazoa</taxon>
        <taxon>Chordata</taxon>
        <taxon>Craniata</taxon>
        <taxon>Vertebrata</taxon>
        <taxon>Euteleostomi</taxon>
        <taxon>Actinopterygii</taxon>
        <taxon>Neopterygii</taxon>
        <taxon>Teleostei</taxon>
        <taxon>Notacanthiformes</taxon>
        <taxon>Halosauridae</taxon>
        <taxon>Aldrovandia</taxon>
    </lineage>
</organism>
<feature type="compositionally biased region" description="Acidic residues" evidence="1">
    <location>
        <begin position="20"/>
        <end position="30"/>
    </location>
</feature>
<protein>
    <submittedName>
        <fullName evidence="2">Uncharacterized protein</fullName>
    </submittedName>
</protein>
<keyword evidence="3" id="KW-1185">Reference proteome</keyword>
<feature type="region of interest" description="Disordered" evidence="1">
    <location>
        <begin position="1"/>
        <end position="55"/>
    </location>
</feature>
<evidence type="ECO:0000256" key="1">
    <source>
        <dbReference type="SAM" id="MobiDB-lite"/>
    </source>
</evidence>
<reference evidence="2" key="1">
    <citation type="journal article" date="2023" name="Science">
        <title>Genome structures resolve the early diversification of teleost fishes.</title>
        <authorList>
            <person name="Parey E."/>
            <person name="Louis A."/>
            <person name="Montfort J."/>
            <person name="Bouchez O."/>
            <person name="Roques C."/>
            <person name="Iampietro C."/>
            <person name="Lluch J."/>
            <person name="Castinel A."/>
            <person name="Donnadieu C."/>
            <person name="Desvignes T."/>
            <person name="Floi Bucao C."/>
            <person name="Jouanno E."/>
            <person name="Wen M."/>
            <person name="Mejri S."/>
            <person name="Dirks R."/>
            <person name="Jansen H."/>
            <person name="Henkel C."/>
            <person name="Chen W.J."/>
            <person name="Zahm M."/>
            <person name="Cabau C."/>
            <person name="Klopp C."/>
            <person name="Thompson A.W."/>
            <person name="Robinson-Rechavi M."/>
            <person name="Braasch I."/>
            <person name="Lecointre G."/>
            <person name="Bobe J."/>
            <person name="Postlethwait J.H."/>
            <person name="Berthelot C."/>
            <person name="Roest Crollius H."/>
            <person name="Guiguen Y."/>
        </authorList>
    </citation>
    <scope>NUCLEOTIDE SEQUENCE</scope>
    <source>
        <strain evidence="2">NC1722</strain>
    </source>
</reference>
<sequence length="263" mass="29143">MEEHAASIPSASGTSKPWPEEEADDEEDLAGEQMGPQRQSPNLREAKLNPRTPNDDIEHFLTTLKRFAKVETPRELYTGLKELFAKWVKPEQSTVTEITALKTQLTQQEREKLERAEIMEARVKAKVEFKDVVIFDESWEDLLAHIQKVLQLIKSAGLTVNPKKCAFAHKGIQCLGFVIGEGFIRPQVGKVEVFSCPYDQEQGAIHSTPGGQRGVGVKGRPRVKPGPPAGYAAVQSLVTETRTAHKTTPLGFCSFSPKQVAIN</sequence>
<accession>A0AAD7RZ63</accession>
<evidence type="ECO:0000313" key="2">
    <source>
        <dbReference type="EMBL" id="KAJ8392995.1"/>
    </source>
</evidence>
<dbReference type="InterPro" id="IPR043502">
    <property type="entry name" value="DNA/RNA_pol_sf"/>
</dbReference>
<dbReference type="SUPFAM" id="SSF56672">
    <property type="entry name" value="DNA/RNA polymerases"/>
    <property type="match status" value="1"/>
</dbReference>
<dbReference type="Proteomes" id="UP001221898">
    <property type="component" value="Unassembled WGS sequence"/>
</dbReference>
<gene>
    <name evidence="2" type="ORF">AAFF_G00068990</name>
</gene>
<evidence type="ECO:0000313" key="3">
    <source>
        <dbReference type="Proteomes" id="UP001221898"/>
    </source>
</evidence>
<dbReference type="EMBL" id="JAINUG010000141">
    <property type="protein sequence ID" value="KAJ8392995.1"/>
    <property type="molecule type" value="Genomic_DNA"/>
</dbReference>